<sequence length="410" mass="45407">MSTAAPTGEGSWRELARQALARLLRTYGSAQFDLCEDAVQEALLQAHRQWPTQFPDDPLGWLTATARRRYTDRVRSEARRRERETRAALLHPPVTPEAVQQDDSLLVLQLCCHPDLPRSGQIALTLRAVAGLSTAQIANVYQIPETTVAQRITRAKRRVAELSQPLPPPGHADERITAVLGVLYVMFTEAHHTTTGAPTRDADLAAEAIHLTRLLRRSTPGSTEVTGLLALMLLTEARHPARVGQDGQLTPLDEQDRTLWDRELIAEGLELVARAAPGAQPGPYLLQACIAALHAEATDTEATDWAEILALYRLLEIVTEHRNPTIALNRVVAQAMVDGTAVALTELDALAAAHPDLPRLHTVRAHLLERADRIDDATHAYRRAIAATVNLAEQQHLRHRLRRLVERQTR</sequence>
<dbReference type="Gene3D" id="1.10.1740.10">
    <property type="match status" value="1"/>
</dbReference>
<dbReference type="GO" id="GO:0003677">
    <property type="term" value="F:DNA binding"/>
    <property type="evidence" value="ECO:0007669"/>
    <property type="project" value="UniProtKB-KW"/>
</dbReference>
<organism evidence="9 10">
    <name type="scientific">Nocardia brasiliensis</name>
    <dbReference type="NCBI Taxonomy" id="37326"/>
    <lineage>
        <taxon>Bacteria</taxon>
        <taxon>Bacillati</taxon>
        <taxon>Actinomycetota</taxon>
        <taxon>Actinomycetes</taxon>
        <taxon>Mycobacteriales</taxon>
        <taxon>Nocardiaceae</taxon>
        <taxon>Nocardia</taxon>
    </lineage>
</organism>
<dbReference type="Pfam" id="PF04542">
    <property type="entry name" value="Sigma70_r2"/>
    <property type="match status" value="1"/>
</dbReference>
<evidence type="ECO:0000256" key="5">
    <source>
        <dbReference type="ARBA" id="ARBA00023163"/>
    </source>
</evidence>
<feature type="domain" description="DUF6596" evidence="8">
    <location>
        <begin position="175"/>
        <end position="276"/>
    </location>
</feature>
<evidence type="ECO:0000313" key="9">
    <source>
        <dbReference type="EMBL" id="QIS06148.1"/>
    </source>
</evidence>
<dbReference type="InterPro" id="IPR011990">
    <property type="entry name" value="TPR-like_helical_dom_sf"/>
</dbReference>
<dbReference type="InterPro" id="IPR036388">
    <property type="entry name" value="WH-like_DNA-bd_sf"/>
</dbReference>
<evidence type="ECO:0000259" key="8">
    <source>
        <dbReference type="Pfam" id="PF20239"/>
    </source>
</evidence>
<dbReference type="InterPro" id="IPR046531">
    <property type="entry name" value="DUF6596"/>
</dbReference>
<evidence type="ECO:0000256" key="4">
    <source>
        <dbReference type="ARBA" id="ARBA00023125"/>
    </source>
</evidence>
<keyword evidence="3" id="KW-0731">Sigma factor</keyword>
<feature type="domain" description="RNA polymerase sigma-70 region 2" evidence="6">
    <location>
        <begin position="18"/>
        <end position="80"/>
    </location>
</feature>
<dbReference type="Gene3D" id="1.10.10.10">
    <property type="entry name" value="Winged helix-like DNA-binding domain superfamily/Winged helix DNA-binding domain"/>
    <property type="match status" value="1"/>
</dbReference>
<evidence type="ECO:0000256" key="1">
    <source>
        <dbReference type="ARBA" id="ARBA00010641"/>
    </source>
</evidence>
<accession>A0A6G9XYY3</accession>
<dbReference type="InterPro" id="IPR013325">
    <property type="entry name" value="RNA_pol_sigma_r2"/>
</dbReference>
<gene>
    <name evidence="9" type="ORF">F5X71_30980</name>
</gene>
<dbReference type="Pfam" id="PF20239">
    <property type="entry name" value="DUF6596"/>
    <property type="match status" value="1"/>
</dbReference>
<dbReference type="RefSeq" id="WP_167465194.1">
    <property type="nucleotide sequence ID" value="NZ_CP046171.1"/>
</dbReference>
<comment type="similarity">
    <text evidence="1">Belongs to the sigma-70 factor family. ECF subfamily.</text>
</comment>
<evidence type="ECO:0000256" key="2">
    <source>
        <dbReference type="ARBA" id="ARBA00023015"/>
    </source>
</evidence>
<proteinExistence type="inferred from homology"/>
<dbReference type="GO" id="GO:0006352">
    <property type="term" value="P:DNA-templated transcription initiation"/>
    <property type="evidence" value="ECO:0007669"/>
    <property type="project" value="InterPro"/>
</dbReference>
<keyword evidence="5" id="KW-0804">Transcription</keyword>
<dbReference type="AlphaFoldDB" id="A0A6G9XYY3"/>
<dbReference type="InterPro" id="IPR014284">
    <property type="entry name" value="RNA_pol_sigma-70_dom"/>
</dbReference>
<dbReference type="Pfam" id="PF08281">
    <property type="entry name" value="Sigma70_r4_2"/>
    <property type="match status" value="1"/>
</dbReference>
<dbReference type="EMBL" id="CP046171">
    <property type="protein sequence ID" value="QIS06148.1"/>
    <property type="molecule type" value="Genomic_DNA"/>
</dbReference>
<dbReference type="PANTHER" id="PTHR47756">
    <property type="entry name" value="BLL6612 PROTEIN-RELATED"/>
    <property type="match status" value="1"/>
</dbReference>
<dbReference type="InterPro" id="IPR013249">
    <property type="entry name" value="RNA_pol_sigma70_r4_t2"/>
</dbReference>
<dbReference type="PANTHER" id="PTHR47756:SF2">
    <property type="entry name" value="BLL6612 PROTEIN"/>
    <property type="match status" value="1"/>
</dbReference>
<name>A0A6G9XYY3_NOCBR</name>
<dbReference type="SUPFAM" id="SSF48452">
    <property type="entry name" value="TPR-like"/>
    <property type="match status" value="1"/>
</dbReference>
<dbReference type="Proteomes" id="UP000501705">
    <property type="component" value="Chromosome"/>
</dbReference>
<dbReference type="InterPro" id="IPR013324">
    <property type="entry name" value="RNA_pol_sigma_r3/r4-like"/>
</dbReference>
<dbReference type="GO" id="GO:0016987">
    <property type="term" value="F:sigma factor activity"/>
    <property type="evidence" value="ECO:0007669"/>
    <property type="project" value="UniProtKB-KW"/>
</dbReference>
<evidence type="ECO:0000259" key="7">
    <source>
        <dbReference type="Pfam" id="PF08281"/>
    </source>
</evidence>
<keyword evidence="4" id="KW-0238">DNA-binding</keyword>
<dbReference type="NCBIfam" id="TIGR02937">
    <property type="entry name" value="sigma70-ECF"/>
    <property type="match status" value="1"/>
</dbReference>
<dbReference type="InterPro" id="IPR007627">
    <property type="entry name" value="RNA_pol_sigma70_r2"/>
</dbReference>
<keyword evidence="2" id="KW-0805">Transcription regulation</keyword>
<dbReference type="SUPFAM" id="SSF88659">
    <property type="entry name" value="Sigma3 and sigma4 domains of RNA polymerase sigma factors"/>
    <property type="match status" value="1"/>
</dbReference>
<evidence type="ECO:0000313" key="10">
    <source>
        <dbReference type="Proteomes" id="UP000501705"/>
    </source>
</evidence>
<protein>
    <submittedName>
        <fullName evidence="9">Sigma-70 family RNA polymerase sigma factor</fullName>
    </submittedName>
</protein>
<evidence type="ECO:0000256" key="3">
    <source>
        <dbReference type="ARBA" id="ARBA00023082"/>
    </source>
</evidence>
<reference evidence="9 10" key="1">
    <citation type="journal article" date="2019" name="ACS Chem. Biol.">
        <title>Identification and Mobilization of a Cryptic Antibiotic Biosynthesis Gene Locus from a Human-Pathogenic Nocardia Isolate.</title>
        <authorList>
            <person name="Herisse M."/>
            <person name="Ishida K."/>
            <person name="Porter J.L."/>
            <person name="Howden B."/>
            <person name="Hertweck C."/>
            <person name="Stinear T.P."/>
            <person name="Pidot S.J."/>
        </authorList>
    </citation>
    <scope>NUCLEOTIDE SEQUENCE [LARGE SCALE GENOMIC DNA]</scope>
    <source>
        <strain evidence="9 10">AUSMDU00024985</strain>
    </source>
</reference>
<feature type="domain" description="RNA polymerase sigma factor 70 region 4 type 2" evidence="7">
    <location>
        <begin position="112"/>
        <end position="158"/>
    </location>
</feature>
<evidence type="ECO:0000259" key="6">
    <source>
        <dbReference type="Pfam" id="PF04542"/>
    </source>
</evidence>
<dbReference type="SUPFAM" id="SSF88946">
    <property type="entry name" value="Sigma2 domain of RNA polymerase sigma factors"/>
    <property type="match status" value="1"/>
</dbReference>